<reference evidence="1 2" key="1">
    <citation type="submission" date="2019-05" db="EMBL/GenBank/DDBJ databases">
        <title>Another draft genome of Portunus trituberculatus and its Hox gene families provides insights of decapod evolution.</title>
        <authorList>
            <person name="Jeong J.-H."/>
            <person name="Song I."/>
            <person name="Kim S."/>
            <person name="Choi T."/>
            <person name="Kim D."/>
            <person name="Ryu S."/>
            <person name="Kim W."/>
        </authorList>
    </citation>
    <scope>NUCLEOTIDE SEQUENCE [LARGE SCALE GENOMIC DNA]</scope>
    <source>
        <tissue evidence="1">Muscle</tissue>
    </source>
</reference>
<keyword evidence="2" id="KW-1185">Reference proteome</keyword>
<evidence type="ECO:0000313" key="2">
    <source>
        <dbReference type="Proteomes" id="UP000324222"/>
    </source>
</evidence>
<dbReference type="Proteomes" id="UP000324222">
    <property type="component" value="Unassembled WGS sequence"/>
</dbReference>
<comment type="caution">
    <text evidence="1">The sequence shown here is derived from an EMBL/GenBank/DDBJ whole genome shotgun (WGS) entry which is preliminary data.</text>
</comment>
<protein>
    <submittedName>
        <fullName evidence="1">Uncharacterized protein</fullName>
    </submittedName>
</protein>
<accession>A0A5B7D1N2</accession>
<sequence length="64" mass="7299">MKEEEEEEEEKAIIKWKMSSRIAGHAGTGHQQLCGEEDVSHSSFITWDYSVILICDGEERQSPC</sequence>
<evidence type="ECO:0000313" key="1">
    <source>
        <dbReference type="EMBL" id="MPC14396.1"/>
    </source>
</evidence>
<proteinExistence type="predicted"/>
<dbReference type="EMBL" id="VSRR010000349">
    <property type="protein sequence ID" value="MPC14396.1"/>
    <property type="molecule type" value="Genomic_DNA"/>
</dbReference>
<organism evidence="1 2">
    <name type="scientific">Portunus trituberculatus</name>
    <name type="common">Swimming crab</name>
    <name type="synonym">Neptunus trituberculatus</name>
    <dbReference type="NCBI Taxonomy" id="210409"/>
    <lineage>
        <taxon>Eukaryota</taxon>
        <taxon>Metazoa</taxon>
        <taxon>Ecdysozoa</taxon>
        <taxon>Arthropoda</taxon>
        <taxon>Crustacea</taxon>
        <taxon>Multicrustacea</taxon>
        <taxon>Malacostraca</taxon>
        <taxon>Eumalacostraca</taxon>
        <taxon>Eucarida</taxon>
        <taxon>Decapoda</taxon>
        <taxon>Pleocyemata</taxon>
        <taxon>Brachyura</taxon>
        <taxon>Eubrachyura</taxon>
        <taxon>Portunoidea</taxon>
        <taxon>Portunidae</taxon>
        <taxon>Portuninae</taxon>
        <taxon>Portunus</taxon>
    </lineage>
</organism>
<dbReference type="AlphaFoldDB" id="A0A5B7D1N2"/>
<name>A0A5B7D1N2_PORTR</name>
<gene>
    <name evidence="1" type="ORF">E2C01_007161</name>
</gene>